<keyword evidence="3" id="KW-1185">Reference proteome</keyword>
<evidence type="ECO:0000256" key="1">
    <source>
        <dbReference type="SAM" id="MobiDB-lite"/>
    </source>
</evidence>
<accession>A0ABD3I4N7</accession>
<proteinExistence type="predicted"/>
<dbReference type="AlphaFoldDB" id="A0ABD3I4N7"/>
<comment type="caution">
    <text evidence="2">The sequence shown here is derived from an EMBL/GenBank/DDBJ whole genome shotgun (WGS) entry which is preliminary data.</text>
</comment>
<reference evidence="2 3" key="1">
    <citation type="submission" date="2024-09" db="EMBL/GenBank/DDBJ databases">
        <title>Chromosome-scale assembly of Riccia sorocarpa.</title>
        <authorList>
            <person name="Paukszto L."/>
        </authorList>
    </citation>
    <scope>NUCLEOTIDE SEQUENCE [LARGE SCALE GENOMIC DNA]</scope>
    <source>
        <strain evidence="2">LP-2024</strain>
        <tissue evidence="2">Aerial parts of the thallus</tissue>
    </source>
</reference>
<sequence>MGIRRLGELRGRPLRRLVAVDKIGSLPDASQYSVGPTSEATHLLTEWVEGMSETGLKITDPETWFTWKHRCLEVYEGKKVSTPTKVILREAKKMTANLHKRYSAEHRFEFLKACKGTLEDLMRDLCIGEYNRGTLTATFTREEEQWVIMTPIETSLSAQHKITDRQDALEGRQPKERDGPHHEAEARSSMTVK</sequence>
<gene>
    <name evidence="2" type="ORF">R1sor_011823</name>
</gene>
<protein>
    <submittedName>
        <fullName evidence="2">Uncharacterized protein</fullName>
    </submittedName>
</protein>
<dbReference type="EMBL" id="JBJQOH010000002">
    <property type="protein sequence ID" value="KAL3697747.1"/>
    <property type="molecule type" value="Genomic_DNA"/>
</dbReference>
<feature type="compositionally biased region" description="Basic and acidic residues" evidence="1">
    <location>
        <begin position="161"/>
        <end position="186"/>
    </location>
</feature>
<dbReference type="Proteomes" id="UP001633002">
    <property type="component" value="Unassembled WGS sequence"/>
</dbReference>
<evidence type="ECO:0000313" key="3">
    <source>
        <dbReference type="Proteomes" id="UP001633002"/>
    </source>
</evidence>
<feature type="region of interest" description="Disordered" evidence="1">
    <location>
        <begin position="159"/>
        <end position="193"/>
    </location>
</feature>
<organism evidence="2 3">
    <name type="scientific">Riccia sorocarpa</name>
    <dbReference type="NCBI Taxonomy" id="122646"/>
    <lineage>
        <taxon>Eukaryota</taxon>
        <taxon>Viridiplantae</taxon>
        <taxon>Streptophyta</taxon>
        <taxon>Embryophyta</taxon>
        <taxon>Marchantiophyta</taxon>
        <taxon>Marchantiopsida</taxon>
        <taxon>Marchantiidae</taxon>
        <taxon>Marchantiales</taxon>
        <taxon>Ricciaceae</taxon>
        <taxon>Riccia</taxon>
    </lineage>
</organism>
<name>A0ABD3I4N7_9MARC</name>
<evidence type="ECO:0000313" key="2">
    <source>
        <dbReference type="EMBL" id="KAL3697747.1"/>
    </source>
</evidence>